<dbReference type="Gene3D" id="3.40.50.1820">
    <property type="entry name" value="alpha/beta hydrolase"/>
    <property type="match status" value="1"/>
</dbReference>
<dbReference type="InterPro" id="IPR029058">
    <property type="entry name" value="AB_hydrolase_fold"/>
</dbReference>
<dbReference type="InterPro" id="IPR050266">
    <property type="entry name" value="AB_hydrolase_sf"/>
</dbReference>
<dbReference type="InterPro" id="IPR000073">
    <property type="entry name" value="AB_hydrolase_1"/>
</dbReference>
<comment type="caution">
    <text evidence="3">The sequence shown here is derived from an EMBL/GenBank/DDBJ whole genome shotgun (WGS) entry which is preliminary data.</text>
</comment>
<evidence type="ECO:0000313" key="3">
    <source>
        <dbReference type="EMBL" id="MDA4844074.1"/>
    </source>
</evidence>
<dbReference type="PANTHER" id="PTHR43798">
    <property type="entry name" value="MONOACYLGLYCEROL LIPASE"/>
    <property type="match status" value="1"/>
</dbReference>
<reference evidence="3" key="1">
    <citation type="submission" date="2022-11" db="EMBL/GenBank/DDBJ databases">
        <title>Hoeflea poritis sp. nov., isolated from scleractinian coral Porites lutea.</title>
        <authorList>
            <person name="Zhang G."/>
            <person name="Wei Q."/>
            <person name="Cai L."/>
        </authorList>
    </citation>
    <scope>NUCLEOTIDE SEQUENCE</scope>
    <source>
        <strain evidence="3">E7-10</strain>
    </source>
</reference>
<evidence type="ECO:0000256" key="1">
    <source>
        <dbReference type="ARBA" id="ARBA00022801"/>
    </source>
</evidence>
<dbReference type="Proteomes" id="UP001148313">
    <property type="component" value="Unassembled WGS sequence"/>
</dbReference>
<gene>
    <name evidence="3" type="ORF">OOZ53_01875</name>
</gene>
<keyword evidence="1 3" id="KW-0378">Hydrolase</keyword>
<dbReference type="SUPFAM" id="SSF53474">
    <property type="entry name" value="alpha/beta-Hydrolases"/>
    <property type="match status" value="1"/>
</dbReference>
<dbReference type="RefSeq" id="WP_271087597.1">
    <property type="nucleotide sequence ID" value="NZ_JAPJZH010000001.1"/>
</dbReference>
<dbReference type="PANTHER" id="PTHR43798:SF31">
    <property type="entry name" value="AB HYDROLASE SUPERFAMILY PROTEIN YCLE"/>
    <property type="match status" value="1"/>
</dbReference>
<evidence type="ECO:0000313" key="4">
    <source>
        <dbReference type="Proteomes" id="UP001148313"/>
    </source>
</evidence>
<organism evidence="3 4">
    <name type="scientific">Hoeflea poritis</name>
    <dbReference type="NCBI Taxonomy" id="2993659"/>
    <lineage>
        <taxon>Bacteria</taxon>
        <taxon>Pseudomonadati</taxon>
        <taxon>Pseudomonadota</taxon>
        <taxon>Alphaproteobacteria</taxon>
        <taxon>Hyphomicrobiales</taxon>
        <taxon>Rhizobiaceae</taxon>
        <taxon>Hoeflea</taxon>
    </lineage>
</organism>
<evidence type="ECO:0000259" key="2">
    <source>
        <dbReference type="Pfam" id="PF00561"/>
    </source>
</evidence>
<feature type="domain" description="AB hydrolase-1" evidence="2">
    <location>
        <begin position="26"/>
        <end position="248"/>
    </location>
</feature>
<accession>A0ABT4VHK1</accession>
<dbReference type="GO" id="GO:0016787">
    <property type="term" value="F:hydrolase activity"/>
    <property type="evidence" value="ECO:0007669"/>
    <property type="project" value="UniProtKB-KW"/>
</dbReference>
<protein>
    <submittedName>
        <fullName evidence="3">Alpha/beta hydrolase</fullName>
    </submittedName>
</protein>
<proteinExistence type="predicted"/>
<dbReference type="EMBL" id="JAPJZH010000001">
    <property type="protein sequence ID" value="MDA4844074.1"/>
    <property type="molecule type" value="Genomic_DNA"/>
</dbReference>
<sequence>MVVRRQSLVTGDGVSLSYLTGGSGQPLIMLHGWSQSANLFSGQFEALCASRSVFALDWRGHGESEKTPDGYRIARFAKDLNDFLDALGIDRFDVLAHSLGASVFWAYLMLFARQRQPQKLIFVDEPSALLARPDWSESTRLKAGAIIKSMQDLSAFRSAVSGADTPEKHADLMRPMFTDTFDEQRLRNIAAENLKLPRTHAAALLEDNCLQDWRFLIPSIRNPVLVVGGEASVHPLESQQWIAEQIPGASLDVVSGSDGGSHFMFVENPGVFNKTVLRFLSS</sequence>
<keyword evidence="4" id="KW-1185">Reference proteome</keyword>
<name>A0ABT4VHK1_9HYPH</name>
<dbReference type="Pfam" id="PF00561">
    <property type="entry name" value="Abhydrolase_1"/>
    <property type="match status" value="1"/>
</dbReference>